<sequence length="123" mass="14644">MSNSNLSIFEIKQVDEIEKDFKKIHVQGFGEDFERFLKALPGMLEEKEFYRYQGFVEISGLGKVVGNVYKARKVHCKSLHCKDKFRVIFQVFNKKVRVIEVYYKGNRENEDRQRILKYCQTPP</sequence>
<dbReference type="AlphaFoldDB" id="A0A7D5XC79"/>
<dbReference type="Proteomes" id="UP000510821">
    <property type="component" value="Chromosome"/>
</dbReference>
<name>A0A7D5XC79_FERL1</name>
<reference evidence="2" key="1">
    <citation type="submission" date="2020-07" db="EMBL/GenBank/DDBJ databases">
        <title>Metabolic diversity and evolutionary history of the archaeal phylum ###Micrarchaeota### uncovered from a freshwater lake metagenome.</title>
        <authorList>
            <person name="Kadnikov V.V."/>
            <person name="Savvichev A.S."/>
            <person name="Mardanov A.V."/>
            <person name="Beletsky A.V."/>
            <person name="Chupakov A.V."/>
            <person name="Kokryatskaya N.M."/>
            <person name="Pimenov N.V."/>
            <person name="Ravin N.V."/>
        </authorList>
    </citation>
    <scope>NUCLEOTIDE SEQUENCE [LARGE SCALE GENOMIC DNA]</scope>
</reference>
<organism evidence="1 2">
    <name type="scientific">Fermentimicrarchaeum limneticum</name>
    <dbReference type="NCBI Taxonomy" id="2795018"/>
    <lineage>
        <taxon>Archaea</taxon>
        <taxon>Candidatus Micrarchaeota</taxon>
        <taxon>Candidatus Fermentimicrarchaeales</taxon>
        <taxon>Candidatus Fermentimicrarchaeaceae</taxon>
        <taxon>Candidatus Fermentimicrarchaeum</taxon>
    </lineage>
</organism>
<gene>
    <name evidence="1" type="ORF">Sv326_0650</name>
</gene>
<dbReference type="EMBL" id="CP058998">
    <property type="protein sequence ID" value="QLJ52825.1"/>
    <property type="molecule type" value="Genomic_DNA"/>
</dbReference>
<accession>A0A7D5XC79</accession>
<evidence type="ECO:0000313" key="1">
    <source>
        <dbReference type="EMBL" id="QLJ52825.1"/>
    </source>
</evidence>
<dbReference type="KEGG" id="flt:Sv326_0650"/>
<evidence type="ECO:0008006" key="3">
    <source>
        <dbReference type="Google" id="ProtNLM"/>
    </source>
</evidence>
<evidence type="ECO:0000313" key="2">
    <source>
        <dbReference type="Proteomes" id="UP000510821"/>
    </source>
</evidence>
<proteinExistence type="predicted"/>
<protein>
    <recommendedName>
        <fullName evidence="3">Type II toxin-antitoxin system RelE/ParE family toxin</fullName>
    </recommendedName>
</protein>